<dbReference type="CDD" id="cd16348">
    <property type="entry name" value="VOC_YdcJ_like"/>
    <property type="match status" value="1"/>
</dbReference>
<dbReference type="Pfam" id="PF07063">
    <property type="entry name" value="HGLS"/>
    <property type="match status" value="1"/>
</dbReference>
<keyword evidence="2" id="KW-0223">Dioxygenase</keyword>
<evidence type="ECO:0000256" key="5">
    <source>
        <dbReference type="ARBA" id="ARBA00035013"/>
    </source>
</evidence>
<dbReference type="InterPro" id="IPR047869">
    <property type="entry name" value="YdcJ_bac-like"/>
</dbReference>
<gene>
    <name evidence="9" type="ORF">ALP40_04634</name>
</gene>
<evidence type="ECO:0000256" key="3">
    <source>
        <dbReference type="ARBA" id="ARBA00023002"/>
    </source>
</evidence>
<reference evidence="9 10" key="1">
    <citation type="submission" date="2018-08" db="EMBL/GenBank/DDBJ databases">
        <title>Recombination of ecologically and evolutionarily significant loci maintains genetic cohesion in the Pseudomonas syringae species complex.</title>
        <authorList>
            <person name="Dillon M."/>
            <person name="Thakur S."/>
            <person name="Almeida R.N.D."/>
            <person name="Weir B.S."/>
            <person name="Guttman D.S."/>
        </authorList>
    </citation>
    <scope>NUCLEOTIDE SEQUENCE [LARGE SCALE GENOMIC DNA]</scope>
    <source>
        <strain evidence="9 10">ICMP 19473</strain>
    </source>
</reference>
<evidence type="ECO:0000256" key="1">
    <source>
        <dbReference type="ARBA" id="ARBA00001954"/>
    </source>
</evidence>
<dbReference type="SMART" id="SM01150">
    <property type="entry name" value="DUF1338"/>
    <property type="match status" value="1"/>
</dbReference>
<dbReference type="PANTHER" id="PTHR39479:SF2">
    <property type="entry name" value="2-OXOADIPATE DIOXYGENASE_DECARBOXYLASE"/>
    <property type="match status" value="1"/>
</dbReference>
<dbReference type="Gene3D" id="3.10.180.80">
    <property type="entry name" value="Uncharacterised protein PF07063, DUF1338"/>
    <property type="match status" value="1"/>
</dbReference>
<evidence type="ECO:0000256" key="2">
    <source>
        <dbReference type="ARBA" id="ARBA00022964"/>
    </source>
</evidence>
<comment type="similarity">
    <text evidence="5">Belongs to the 2-oxoadipate dioxygenase/decarboxylase family.</text>
</comment>
<accession>A0A3M5P531</accession>
<keyword evidence="3" id="KW-0560">Oxidoreductase</keyword>
<comment type="cofactor">
    <cofactor evidence="1">
        <name>Fe(2+)</name>
        <dbReference type="ChEBI" id="CHEBI:29033"/>
    </cofactor>
</comment>
<evidence type="ECO:0000256" key="7">
    <source>
        <dbReference type="ARBA" id="ARBA00035034"/>
    </source>
</evidence>
<dbReference type="GO" id="GO:0051213">
    <property type="term" value="F:dioxygenase activity"/>
    <property type="evidence" value="ECO:0007669"/>
    <property type="project" value="UniProtKB-KW"/>
</dbReference>
<evidence type="ECO:0000256" key="6">
    <source>
        <dbReference type="ARBA" id="ARBA00035023"/>
    </source>
</evidence>
<dbReference type="EMBL" id="RBTP01000048">
    <property type="protein sequence ID" value="RMT79850.1"/>
    <property type="molecule type" value="Genomic_DNA"/>
</dbReference>
<dbReference type="AlphaFoldDB" id="A0A3M5P531"/>
<protein>
    <recommendedName>
        <fullName evidence="7">2-oxoadipate dioxygenase/decarboxylase</fullName>
        <ecNumber evidence="6">1.13.11.93</ecNumber>
    </recommendedName>
    <alternativeName>
        <fullName evidence="8">2-hydroxyglutarate synthase</fullName>
    </alternativeName>
</protein>
<evidence type="ECO:0000313" key="9">
    <source>
        <dbReference type="EMBL" id="RMT79850.1"/>
    </source>
</evidence>
<keyword evidence="4" id="KW-0408">Iron</keyword>
<proteinExistence type="inferred from homology"/>
<sequence length="474" mass="52782">MTDNDREEHGEMPLMSNAHFANPDDIRAGFSRAMSHMYKEEVPLYGTLMALVSEVNDQMLNRDSSMRDSLKQTGEIQRLDMERHGAIRVGTALELATLARLFAVMGMEPVGYYDLTSAGVPVHSTAFRAVHESALQVSPFRVFTSLLRLELIESDSLRAFASQVLAKRQIFTAKALELIKKHEQNGGLDEADAAEFIQQALETFRWHNTATVSLEDYKKLNAQHRLIADVVAFRGPHINHLTPRTLDIDAVQSGMPGKGITPKAVVEGPPRRRCPILLRQTSFKALEEPISFVGQGANESGSHSARFGEIEQRGAALTPKGRALYDQLLNAARDELGEFPHEGNATRYEALMEKTFQAFPDSYGEMRAEGLAYFRYFPTEQGLAALVDAGVSLEQLIQTGHVRFEPLVYEDFLPVSAAGIFQSNLGDNAQTLYAISSNQEDFQHALGRNTLDELKLYAETERRSLKECMTMLGL</sequence>
<comment type="caution">
    <text evidence="9">The sequence shown here is derived from an EMBL/GenBank/DDBJ whole genome shotgun (WGS) entry which is preliminary data.</text>
</comment>
<evidence type="ECO:0000313" key="10">
    <source>
        <dbReference type="Proteomes" id="UP000273854"/>
    </source>
</evidence>
<dbReference type="InterPro" id="IPR009770">
    <property type="entry name" value="HGLS"/>
</dbReference>
<dbReference type="Proteomes" id="UP000273854">
    <property type="component" value="Unassembled WGS sequence"/>
</dbReference>
<evidence type="ECO:0000256" key="8">
    <source>
        <dbReference type="ARBA" id="ARBA00035045"/>
    </source>
</evidence>
<name>A0A3M5P531_PSEVI</name>
<evidence type="ECO:0000256" key="4">
    <source>
        <dbReference type="ARBA" id="ARBA00023004"/>
    </source>
</evidence>
<dbReference type="PANTHER" id="PTHR39479">
    <property type="match status" value="1"/>
</dbReference>
<organism evidence="9 10">
    <name type="scientific">Pseudomonas viridiflava</name>
    <name type="common">Phytomonas viridiflava</name>
    <dbReference type="NCBI Taxonomy" id="33069"/>
    <lineage>
        <taxon>Bacteria</taxon>
        <taxon>Pseudomonadati</taxon>
        <taxon>Pseudomonadota</taxon>
        <taxon>Gammaproteobacteria</taxon>
        <taxon>Pseudomonadales</taxon>
        <taxon>Pseudomonadaceae</taxon>
        <taxon>Pseudomonas</taxon>
    </lineage>
</organism>
<dbReference type="EC" id="1.13.11.93" evidence="6"/>